<proteinExistence type="predicted"/>
<gene>
    <name evidence="1" type="ORF">UFOPK2576_00240</name>
</gene>
<protein>
    <submittedName>
        <fullName evidence="1">Unannotated protein</fullName>
    </submittedName>
</protein>
<evidence type="ECO:0000313" key="1">
    <source>
        <dbReference type="EMBL" id="CAB4687912.1"/>
    </source>
</evidence>
<accession>A0A6J6NP77</accession>
<name>A0A6J6NP77_9ZZZZ</name>
<dbReference type="EMBL" id="CAEZXQ010000017">
    <property type="protein sequence ID" value="CAB4687912.1"/>
    <property type="molecule type" value="Genomic_DNA"/>
</dbReference>
<reference evidence="1" key="1">
    <citation type="submission" date="2020-05" db="EMBL/GenBank/DDBJ databases">
        <authorList>
            <person name="Chiriac C."/>
            <person name="Salcher M."/>
            <person name="Ghai R."/>
            <person name="Kavagutti S V."/>
        </authorList>
    </citation>
    <scope>NUCLEOTIDE SEQUENCE</scope>
</reference>
<dbReference type="AlphaFoldDB" id="A0A6J6NP77"/>
<organism evidence="1">
    <name type="scientific">freshwater metagenome</name>
    <dbReference type="NCBI Taxonomy" id="449393"/>
    <lineage>
        <taxon>unclassified sequences</taxon>
        <taxon>metagenomes</taxon>
        <taxon>ecological metagenomes</taxon>
    </lineage>
</organism>
<sequence>MDGPSDPYKVNAASELTIRSAPISFGLSTSNGTPVLTPGSIIVVLTSL</sequence>